<evidence type="ECO:0000313" key="2">
    <source>
        <dbReference type="Proteomes" id="UP001595378"/>
    </source>
</evidence>
<keyword evidence="2" id="KW-1185">Reference proteome</keyword>
<proteinExistence type="predicted"/>
<dbReference type="EMBL" id="JBHRSU010000033">
    <property type="protein sequence ID" value="MFC3101541.1"/>
    <property type="molecule type" value="Genomic_DNA"/>
</dbReference>
<accession>A0ABV7EHY4</accession>
<comment type="caution">
    <text evidence="1">The sequence shown here is derived from an EMBL/GenBank/DDBJ whole genome shotgun (WGS) entry which is preliminary data.</text>
</comment>
<sequence length="59" mass="6409">MIAARSTTANGFAARLAARAAQIAAAAAESAFRAERGDARRWRRAHLLWPLFTSRPEGN</sequence>
<reference evidence="2" key="1">
    <citation type="journal article" date="2019" name="Int. J. Syst. Evol. Microbiol.">
        <title>The Global Catalogue of Microorganisms (GCM) 10K type strain sequencing project: providing services to taxonomists for standard genome sequencing and annotation.</title>
        <authorList>
            <consortium name="The Broad Institute Genomics Platform"/>
            <consortium name="The Broad Institute Genome Sequencing Center for Infectious Disease"/>
            <person name="Wu L."/>
            <person name="Ma J."/>
        </authorList>
    </citation>
    <scope>NUCLEOTIDE SEQUENCE [LARGE SCALE GENOMIC DNA]</scope>
    <source>
        <strain evidence="2">KCTC 52606</strain>
    </source>
</reference>
<organism evidence="1 2">
    <name type="scientific">Alteraurantiacibacter lauratis</name>
    <dbReference type="NCBI Taxonomy" id="2054627"/>
    <lineage>
        <taxon>Bacteria</taxon>
        <taxon>Pseudomonadati</taxon>
        <taxon>Pseudomonadota</taxon>
        <taxon>Alphaproteobacteria</taxon>
        <taxon>Sphingomonadales</taxon>
        <taxon>Erythrobacteraceae</taxon>
        <taxon>Alteraurantiacibacter</taxon>
    </lineage>
</organism>
<protein>
    <submittedName>
        <fullName evidence="1">Uncharacterized protein</fullName>
    </submittedName>
</protein>
<dbReference type="RefSeq" id="WP_336919175.1">
    <property type="nucleotide sequence ID" value="NZ_JBANRN010000008.1"/>
</dbReference>
<name>A0ABV7EHY4_9SPHN</name>
<evidence type="ECO:0000313" key="1">
    <source>
        <dbReference type="EMBL" id="MFC3101541.1"/>
    </source>
</evidence>
<dbReference type="Proteomes" id="UP001595378">
    <property type="component" value="Unassembled WGS sequence"/>
</dbReference>
<gene>
    <name evidence="1" type="ORF">ACFODK_11640</name>
</gene>